<evidence type="ECO:0000313" key="2">
    <source>
        <dbReference type="EMBL" id="CZT40714.1"/>
    </source>
</evidence>
<evidence type="ECO:0000259" key="1">
    <source>
        <dbReference type="Pfam" id="PF01738"/>
    </source>
</evidence>
<reference evidence="3" key="1">
    <citation type="submission" date="2016-03" db="EMBL/GenBank/DDBJ databases">
        <authorList>
            <person name="Guldener U."/>
        </authorList>
    </citation>
    <scope>NUCLEOTIDE SEQUENCE [LARGE SCALE GENOMIC DNA]</scope>
</reference>
<proteinExistence type="predicted"/>
<dbReference type="GO" id="GO:0016787">
    <property type="term" value="F:hydrolase activity"/>
    <property type="evidence" value="ECO:0007669"/>
    <property type="project" value="UniProtKB-KW"/>
</dbReference>
<evidence type="ECO:0000313" key="3">
    <source>
        <dbReference type="Proteomes" id="UP000177625"/>
    </source>
</evidence>
<dbReference type="InterPro" id="IPR002925">
    <property type="entry name" value="Dienelactn_hydro"/>
</dbReference>
<dbReference type="PANTHER" id="PTHR17630">
    <property type="entry name" value="DIENELACTONE HYDROLASE"/>
    <property type="match status" value="1"/>
</dbReference>
<name>A0A1E1LV14_RHYSE</name>
<gene>
    <name evidence="2" type="ORF">RSE6_00360</name>
</gene>
<accession>A0A1E1LV14</accession>
<keyword evidence="2" id="KW-0378">Hydrolase</keyword>
<dbReference type="Gene3D" id="3.40.50.1820">
    <property type="entry name" value="alpha/beta hydrolase"/>
    <property type="match status" value="1"/>
</dbReference>
<dbReference type="AlphaFoldDB" id="A0A1E1LV14"/>
<dbReference type="SUPFAM" id="SSF53474">
    <property type="entry name" value="alpha/beta-Hydrolases"/>
    <property type="match status" value="1"/>
</dbReference>
<dbReference type="Proteomes" id="UP000177625">
    <property type="component" value="Unassembled WGS sequence"/>
</dbReference>
<organism evidence="2 3">
    <name type="scientific">Rhynchosporium secalis</name>
    <name type="common">Barley scald fungus</name>
    <dbReference type="NCBI Taxonomy" id="38038"/>
    <lineage>
        <taxon>Eukaryota</taxon>
        <taxon>Fungi</taxon>
        <taxon>Dikarya</taxon>
        <taxon>Ascomycota</taxon>
        <taxon>Pezizomycotina</taxon>
        <taxon>Leotiomycetes</taxon>
        <taxon>Helotiales</taxon>
        <taxon>Ploettnerulaceae</taxon>
        <taxon>Rhynchosporium</taxon>
    </lineage>
</organism>
<dbReference type="Pfam" id="PF01738">
    <property type="entry name" value="DLH"/>
    <property type="match status" value="1"/>
</dbReference>
<dbReference type="InterPro" id="IPR029058">
    <property type="entry name" value="AB_hydrolase_fold"/>
</dbReference>
<keyword evidence="3" id="KW-1185">Reference proteome</keyword>
<protein>
    <submittedName>
        <fullName evidence="2">Related to dienelactone hydrolase family protein</fullName>
    </submittedName>
</protein>
<sequence length="278" mass="30916">MSISSSCLKVFEWDGTPAVNIGKIANNDAYSTGDNPDVMFLFIHDLLSWNFPNLRLLANHYARETGATLFLSRTSSAMNPSHLLPFSATTGISSMSRLSLRRTLARFVSLRSLRSLELRTKFKNVSAVGFCFGGWTLFNLGGKEQSPLVDCISAGHPTWLTKKDIEEVAVPVQILAPEIDTAFNAELKLHSFQTIPKLGIPFDYQHFPGVEHACFSRGDLNHAGEREAMIRGKNAVVSWFKQFLFETGRSADRTSSAVWSMKFVSCLLCTSCETKFNC</sequence>
<dbReference type="EMBL" id="FJVC01000005">
    <property type="protein sequence ID" value="CZT40714.1"/>
    <property type="molecule type" value="Genomic_DNA"/>
</dbReference>
<feature type="domain" description="Dienelactone hydrolase" evidence="1">
    <location>
        <begin position="111"/>
        <end position="243"/>
    </location>
</feature>
<dbReference type="PANTHER" id="PTHR17630:SF55">
    <property type="entry name" value="DIENELACTONE HYDROLASE FAMILY PROTEIN (AFU_ORTHOLOGUE AFUA_1G01900)"/>
    <property type="match status" value="1"/>
</dbReference>